<evidence type="ECO:0000256" key="1">
    <source>
        <dbReference type="ARBA" id="ARBA00004651"/>
    </source>
</evidence>
<keyword evidence="10" id="KW-1185">Reference proteome</keyword>
<dbReference type="GO" id="GO:0015297">
    <property type="term" value="F:antiporter activity"/>
    <property type="evidence" value="ECO:0007669"/>
    <property type="project" value="InterPro"/>
</dbReference>
<evidence type="ECO:0000313" key="9">
    <source>
        <dbReference type="EMBL" id="TYP78094.1"/>
    </source>
</evidence>
<evidence type="ECO:0000256" key="8">
    <source>
        <dbReference type="SAM" id="Phobius"/>
    </source>
</evidence>
<feature type="transmembrane region" description="Helical" evidence="8">
    <location>
        <begin position="216"/>
        <end position="233"/>
    </location>
</feature>
<sequence length="504" mass="53516">MKPQMKRTNLGQERELGQLEGVSSPEHRSSDASTGTSGSSSVGAADDREAAKLGLWRLSWPIGIELMLQFLMGTVDTLMVSRIGDNAVSAVGVSNQILQAAMMLFTVVNAGAGAILARMWGARQWDKARKTAAIAIQVNIAFGLAGGAFFAFGSGWVLRLMGVPGEVRGYASDYLAIVGTALIVITLHLVVNALIRNTGNTKGPMVITVAMNGMHLLLNYALIFGAGSIPAIGVEGSALSTVISRLAALAAALFVLWRTFRPRLGRADFRGAGRGLMREILAIGLPVSVTAMSWGFSQLVLLAVISSLGPVPLAAYTYLQTVEQFPWMIASAVGGALAIQIGHWHGAGLHERVRRGPLRAIQAGTLLILVSSAGLWLAGEPVLRLFTGDEAVIAASLPLLALCIAWQALRVIPFCLSGALNVVGGARPVAAMSVIGMWFVSTGGAYAFGAAFGWGLKGVLLAMILDEIARGVCFAFLWVRRYRKRIDTEHMFSYSKNEEYSTTS</sequence>
<comment type="subcellular location">
    <subcellularLocation>
        <location evidence="1">Cell membrane</location>
        <topology evidence="1">Multi-pass membrane protein</topology>
    </subcellularLocation>
</comment>
<evidence type="ECO:0000256" key="3">
    <source>
        <dbReference type="ARBA" id="ARBA00022475"/>
    </source>
</evidence>
<proteinExistence type="predicted"/>
<keyword evidence="2" id="KW-0813">Transport</keyword>
<dbReference type="GO" id="GO:0005886">
    <property type="term" value="C:plasma membrane"/>
    <property type="evidence" value="ECO:0007669"/>
    <property type="project" value="UniProtKB-SubCell"/>
</dbReference>
<feature type="transmembrane region" description="Helical" evidence="8">
    <location>
        <begin position="429"/>
        <end position="452"/>
    </location>
</feature>
<keyword evidence="3" id="KW-1003">Cell membrane</keyword>
<dbReference type="PIRSF" id="PIRSF006603">
    <property type="entry name" value="DinF"/>
    <property type="match status" value="1"/>
</dbReference>
<feature type="compositionally biased region" description="Polar residues" evidence="7">
    <location>
        <begin position="1"/>
        <end position="11"/>
    </location>
</feature>
<evidence type="ECO:0000313" key="10">
    <source>
        <dbReference type="Proteomes" id="UP000323257"/>
    </source>
</evidence>
<evidence type="ECO:0000256" key="6">
    <source>
        <dbReference type="ARBA" id="ARBA00023136"/>
    </source>
</evidence>
<feature type="transmembrane region" description="Helical" evidence="8">
    <location>
        <begin position="100"/>
        <end position="120"/>
    </location>
</feature>
<dbReference type="CDD" id="cd13134">
    <property type="entry name" value="MATE_like_8"/>
    <property type="match status" value="1"/>
</dbReference>
<dbReference type="AlphaFoldDB" id="A0A5S5CFD4"/>
<accession>A0A5S5CFD4</accession>
<dbReference type="PANTHER" id="PTHR42925">
    <property type="entry name" value="MULTIDRUG AND TOXIN EFFLUX PROTEIN MATE FAMILY"/>
    <property type="match status" value="1"/>
</dbReference>
<feature type="transmembrane region" description="Helical" evidence="8">
    <location>
        <begin position="239"/>
        <end position="260"/>
    </location>
</feature>
<dbReference type="Proteomes" id="UP000323257">
    <property type="component" value="Unassembled WGS sequence"/>
</dbReference>
<name>A0A5S5CFD4_9BACL</name>
<gene>
    <name evidence="9" type="ORF">BCM02_102671</name>
</gene>
<feature type="transmembrane region" description="Helical" evidence="8">
    <location>
        <begin position="358"/>
        <end position="379"/>
    </location>
</feature>
<keyword evidence="4 8" id="KW-0812">Transmembrane</keyword>
<evidence type="ECO:0000256" key="5">
    <source>
        <dbReference type="ARBA" id="ARBA00022989"/>
    </source>
</evidence>
<evidence type="ECO:0000256" key="2">
    <source>
        <dbReference type="ARBA" id="ARBA00022448"/>
    </source>
</evidence>
<feature type="transmembrane region" description="Helical" evidence="8">
    <location>
        <begin position="458"/>
        <end position="479"/>
    </location>
</feature>
<dbReference type="GO" id="GO:0042910">
    <property type="term" value="F:xenobiotic transmembrane transporter activity"/>
    <property type="evidence" value="ECO:0007669"/>
    <property type="project" value="InterPro"/>
</dbReference>
<feature type="transmembrane region" description="Helical" evidence="8">
    <location>
        <begin position="325"/>
        <end position="346"/>
    </location>
</feature>
<evidence type="ECO:0000256" key="4">
    <source>
        <dbReference type="ARBA" id="ARBA00022692"/>
    </source>
</evidence>
<reference evidence="9 10" key="1">
    <citation type="submission" date="2019-07" db="EMBL/GenBank/DDBJ databases">
        <title>Genomic Encyclopedia of Type Strains, Phase III (KMG-III): the genomes of soil and plant-associated and newly described type strains.</title>
        <authorList>
            <person name="Whitman W."/>
        </authorList>
    </citation>
    <scope>NUCLEOTIDE SEQUENCE [LARGE SCALE GENOMIC DNA]</scope>
    <source>
        <strain evidence="9 10">BL24</strain>
    </source>
</reference>
<feature type="transmembrane region" description="Helical" evidence="8">
    <location>
        <begin position="58"/>
        <end position="80"/>
    </location>
</feature>
<keyword evidence="5 8" id="KW-1133">Transmembrane helix</keyword>
<dbReference type="EMBL" id="VNHS01000002">
    <property type="protein sequence ID" value="TYP78094.1"/>
    <property type="molecule type" value="Genomic_DNA"/>
</dbReference>
<evidence type="ECO:0000256" key="7">
    <source>
        <dbReference type="SAM" id="MobiDB-lite"/>
    </source>
</evidence>
<dbReference type="Pfam" id="PF01554">
    <property type="entry name" value="MatE"/>
    <property type="match status" value="2"/>
</dbReference>
<feature type="transmembrane region" description="Helical" evidence="8">
    <location>
        <begin position="174"/>
        <end position="195"/>
    </location>
</feature>
<organism evidence="9 10">
    <name type="scientific">Paenibacillus methanolicus</name>
    <dbReference type="NCBI Taxonomy" id="582686"/>
    <lineage>
        <taxon>Bacteria</taxon>
        <taxon>Bacillati</taxon>
        <taxon>Bacillota</taxon>
        <taxon>Bacilli</taxon>
        <taxon>Bacillales</taxon>
        <taxon>Paenibacillaceae</taxon>
        <taxon>Paenibacillus</taxon>
    </lineage>
</organism>
<dbReference type="InterPro" id="IPR002528">
    <property type="entry name" value="MATE_fam"/>
</dbReference>
<feature type="transmembrane region" description="Helical" evidence="8">
    <location>
        <begin position="391"/>
        <end position="409"/>
    </location>
</feature>
<feature type="compositionally biased region" description="Low complexity" evidence="7">
    <location>
        <begin position="31"/>
        <end position="44"/>
    </location>
</feature>
<feature type="region of interest" description="Disordered" evidence="7">
    <location>
        <begin position="1"/>
        <end position="45"/>
    </location>
</feature>
<dbReference type="InterPro" id="IPR047135">
    <property type="entry name" value="YsiQ"/>
</dbReference>
<protein>
    <submittedName>
        <fullName evidence="9">Putative MATE family efflux protein</fullName>
    </submittedName>
</protein>
<dbReference type="NCBIfam" id="TIGR00797">
    <property type="entry name" value="matE"/>
    <property type="match status" value="1"/>
</dbReference>
<dbReference type="InterPro" id="IPR048279">
    <property type="entry name" value="MdtK-like"/>
</dbReference>
<comment type="caution">
    <text evidence="9">The sequence shown here is derived from an EMBL/GenBank/DDBJ whole genome shotgun (WGS) entry which is preliminary data.</text>
</comment>
<feature type="transmembrane region" description="Helical" evidence="8">
    <location>
        <begin position="132"/>
        <end position="154"/>
    </location>
</feature>
<keyword evidence="6 8" id="KW-0472">Membrane</keyword>
<feature type="transmembrane region" description="Helical" evidence="8">
    <location>
        <begin position="280"/>
        <end position="305"/>
    </location>
</feature>
<dbReference type="PANTHER" id="PTHR42925:SF2">
    <property type="entry name" value="NA+ DRIVEN MULTIDRUG EFFLUX PUMP"/>
    <property type="match status" value="1"/>
</dbReference>